<feature type="transmembrane region" description="Helical" evidence="7">
    <location>
        <begin position="167"/>
        <end position="189"/>
    </location>
</feature>
<keyword evidence="6 7" id="KW-0472">Membrane</keyword>
<gene>
    <name evidence="9" type="ORF">QQ91_0010155</name>
</gene>
<protein>
    <submittedName>
        <fullName evidence="9">DedA family protein</fullName>
    </submittedName>
</protein>
<comment type="subcellular location">
    <subcellularLocation>
        <location evidence="1">Cell membrane</location>
        <topology evidence="1">Multi-pass membrane protein</topology>
    </subcellularLocation>
</comment>
<dbReference type="AlphaFoldDB" id="A0ABD4T3D9"/>
<feature type="transmembrane region" description="Helical" evidence="7">
    <location>
        <begin position="107"/>
        <end position="126"/>
    </location>
</feature>
<organism evidence="9 10">
    <name type="scientific">Lyngbya confervoides BDU141951</name>
    <dbReference type="NCBI Taxonomy" id="1574623"/>
    <lineage>
        <taxon>Bacteria</taxon>
        <taxon>Bacillati</taxon>
        <taxon>Cyanobacteriota</taxon>
        <taxon>Cyanophyceae</taxon>
        <taxon>Oscillatoriophycideae</taxon>
        <taxon>Oscillatoriales</taxon>
        <taxon>Microcoleaceae</taxon>
        <taxon>Lyngbya</taxon>
    </lineage>
</organism>
<dbReference type="Proteomes" id="UP000031561">
    <property type="component" value="Unassembled WGS sequence"/>
</dbReference>
<accession>A0ABD4T3D9</accession>
<dbReference type="Pfam" id="PF09335">
    <property type="entry name" value="VTT_dom"/>
    <property type="match status" value="1"/>
</dbReference>
<evidence type="ECO:0000256" key="4">
    <source>
        <dbReference type="ARBA" id="ARBA00022692"/>
    </source>
</evidence>
<feature type="domain" description="VTT" evidence="8">
    <location>
        <begin position="27"/>
        <end position="150"/>
    </location>
</feature>
<name>A0ABD4T3D9_9CYAN</name>
<keyword evidence="4 7" id="KW-0812">Transmembrane</keyword>
<dbReference type="InterPro" id="IPR032816">
    <property type="entry name" value="VTT_dom"/>
</dbReference>
<evidence type="ECO:0000313" key="10">
    <source>
        <dbReference type="Proteomes" id="UP000031561"/>
    </source>
</evidence>
<feature type="transmembrane region" description="Helical" evidence="7">
    <location>
        <begin position="50"/>
        <end position="74"/>
    </location>
</feature>
<keyword evidence="3" id="KW-1003">Cell membrane</keyword>
<keyword evidence="5 7" id="KW-1133">Transmembrane helix</keyword>
<feature type="transmembrane region" description="Helical" evidence="7">
    <location>
        <begin position="12"/>
        <end position="38"/>
    </location>
</feature>
<comment type="similarity">
    <text evidence="2">Belongs to the DedA family.</text>
</comment>
<dbReference type="EMBL" id="JTHE03000058">
    <property type="protein sequence ID" value="MCM1983184.1"/>
    <property type="molecule type" value="Genomic_DNA"/>
</dbReference>
<evidence type="ECO:0000313" key="9">
    <source>
        <dbReference type="EMBL" id="MCM1983184.1"/>
    </source>
</evidence>
<evidence type="ECO:0000256" key="6">
    <source>
        <dbReference type="ARBA" id="ARBA00023136"/>
    </source>
</evidence>
<evidence type="ECO:0000259" key="8">
    <source>
        <dbReference type="Pfam" id="PF09335"/>
    </source>
</evidence>
<evidence type="ECO:0000256" key="5">
    <source>
        <dbReference type="ARBA" id="ARBA00022989"/>
    </source>
</evidence>
<dbReference type="PANTHER" id="PTHR42709:SF6">
    <property type="entry name" value="UNDECAPRENYL PHOSPHATE TRANSPORTER A"/>
    <property type="match status" value="1"/>
</dbReference>
<evidence type="ECO:0000256" key="7">
    <source>
        <dbReference type="SAM" id="Phobius"/>
    </source>
</evidence>
<sequence>MLETLAKQYGYGAVFLGILLENLGLPLPGEAIVLVGGFMAGRGDLNLEGVILSASSGAIIGNTIGYGLGIYGGWPLLLKIVRFFKVEETRLEELKDRFRNNASQAVFFGRFVTLLRIFAGPMAGIVEMPFGKFMFYNVVGAALWSATMVSLAFFAGEIVPLEQLLRWVGQFGVLILGGVGAWFAAPPLLRSLAKLRKKATSET</sequence>
<dbReference type="GO" id="GO:0005886">
    <property type="term" value="C:plasma membrane"/>
    <property type="evidence" value="ECO:0007669"/>
    <property type="project" value="UniProtKB-SubCell"/>
</dbReference>
<reference evidence="9 10" key="1">
    <citation type="journal article" date="2015" name="Genome Announc.">
        <title>Draft Genome Sequence of Filamentous Marine Cyanobacterium Lyngbya confervoides Strain BDU141951.</title>
        <authorList>
            <person name="Chandrababunaidu M.M."/>
            <person name="Sen D."/>
            <person name="Tripathy S."/>
        </authorList>
    </citation>
    <scope>NUCLEOTIDE SEQUENCE [LARGE SCALE GENOMIC DNA]</scope>
    <source>
        <strain evidence="9 10">BDU141951</strain>
    </source>
</reference>
<dbReference type="InterPro" id="IPR051311">
    <property type="entry name" value="DedA_domain"/>
</dbReference>
<evidence type="ECO:0000256" key="1">
    <source>
        <dbReference type="ARBA" id="ARBA00004651"/>
    </source>
</evidence>
<evidence type="ECO:0000256" key="3">
    <source>
        <dbReference type="ARBA" id="ARBA00022475"/>
    </source>
</evidence>
<keyword evidence="10" id="KW-1185">Reference proteome</keyword>
<dbReference type="RefSeq" id="WP_250833324.1">
    <property type="nucleotide sequence ID" value="NZ_JTHE03000058.1"/>
</dbReference>
<feature type="transmembrane region" description="Helical" evidence="7">
    <location>
        <begin position="133"/>
        <end position="155"/>
    </location>
</feature>
<evidence type="ECO:0000256" key="2">
    <source>
        <dbReference type="ARBA" id="ARBA00010792"/>
    </source>
</evidence>
<comment type="caution">
    <text evidence="9">The sequence shown here is derived from an EMBL/GenBank/DDBJ whole genome shotgun (WGS) entry which is preliminary data.</text>
</comment>
<proteinExistence type="inferred from homology"/>
<dbReference type="PANTHER" id="PTHR42709">
    <property type="entry name" value="ALKALINE PHOSPHATASE LIKE PROTEIN"/>
    <property type="match status" value="1"/>
</dbReference>